<dbReference type="AlphaFoldDB" id="A0AAV1ECF7"/>
<proteinExistence type="predicted"/>
<evidence type="ECO:0000256" key="1">
    <source>
        <dbReference type="SAM" id="MobiDB-lite"/>
    </source>
</evidence>
<gene>
    <name evidence="2" type="ORF">OLC1_LOCUS23443</name>
</gene>
<dbReference type="Proteomes" id="UP001161247">
    <property type="component" value="Chromosome 9"/>
</dbReference>
<sequence length="107" mass="11908">MLPHQIIGDVPMVVHMFNDPPFIECPLLEERARAMTEVECAMQVVPQSMAYMSSDNINCSQYLSMVAAEQSDDELYSTLEGPEGGDHEISNCHEGGRAREGCPRSYI</sequence>
<evidence type="ECO:0000313" key="3">
    <source>
        <dbReference type="Proteomes" id="UP001161247"/>
    </source>
</evidence>
<evidence type="ECO:0000313" key="2">
    <source>
        <dbReference type="EMBL" id="CAI9117369.1"/>
    </source>
</evidence>
<protein>
    <submittedName>
        <fullName evidence="2">OLC1v1018749C1</fullName>
    </submittedName>
</protein>
<organism evidence="2 3">
    <name type="scientific">Oldenlandia corymbosa var. corymbosa</name>
    <dbReference type="NCBI Taxonomy" id="529605"/>
    <lineage>
        <taxon>Eukaryota</taxon>
        <taxon>Viridiplantae</taxon>
        <taxon>Streptophyta</taxon>
        <taxon>Embryophyta</taxon>
        <taxon>Tracheophyta</taxon>
        <taxon>Spermatophyta</taxon>
        <taxon>Magnoliopsida</taxon>
        <taxon>eudicotyledons</taxon>
        <taxon>Gunneridae</taxon>
        <taxon>Pentapetalae</taxon>
        <taxon>asterids</taxon>
        <taxon>lamiids</taxon>
        <taxon>Gentianales</taxon>
        <taxon>Rubiaceae</taxon>
        <taxon>Rubioideae</taxon>
        <taxon>Spermacoceae</taxon>
        <taxon>Hedyotis-Oldenlandia complex</taxon>
        <taxon>Oldenlandia</taxon>
    </lineage>
</organism>
<reference evidence="2" key="1">
    <citation type="submission" date="2023-03" db="EMBL/GenBank/DDBJ databases">
        <authorList>
            <person name="Julca I."/>
        </authorList>
    </citation>
    <scope>NUCLEOTIDE SEQUENCE</scope>
</reference>
<dbReference type="EMBL" id="OX459126">
    <property type="protein sequence ID" value="CAI9117369.1"/>
    <property type="molecule type" value="Genomic_DNA"/>
</dbReference>
<feature type="compositionally biased region" description="Basic and acidic residues" evidence="1">
    <location>
        <begin position="84"/>
        <end position="107"/>
    </location>
</feature>
<keyword evidence="3" id="KW-1185">Reference proteome</keyword>
<feature type="region of interest" description="Disordered" evidence="1">
    <location>
        <begin position="80"/>
        <end position="107"/>
    </location>
</feature>
<name>A0AAV1ECF7_OLDCO</name>
<accession>A0AAV1ECF7</accession>